<protein>
    <submittedName>
        <fullName evidence="1">Leucine rich repeat variant</fullName>
    </submittedName>
</protein>
<dbReference type="AlphaFoldDB" id="A0A1W1BYC5"/>
<organism evidence="1">
    <name type="scientific">hydrothermal vent metagenome</name>
    <dbReference type="NCBI Taxonomy" id="652676"/>
    <lineage>
        <taxon>unclassified sequences</taxon>
        <taxon>metagenomes</taxon>
        <taxon>ecological metagenomes</taxon>
    </lineage>
</organism>
<accession>A0A1W1BYC5</accession>
<gene>
    <name evidence="1" type="ORF">MNB_SV-9-1117</name>
</gene>
<evidence type="ECO:0000313" key="1">
    <source>
        <dbReference type="EMBL" id="SFV58598.1"/>
    </source>
</evidence>
<sequence length="459" mass="53296">MVPLDKFLYKNSGKKIILLGKGELFSRDEYIGFLEQKNIKIATRLDDDVVAVIEHHRVTHMEELISCDAYVHDIPIFKMEELDELMSLSLVDEHILMSLKLRNDQKRLYQLLHNPYINDSLFLKLIPMYIWSDEQNHDSNEDRGVVIATLKRFLKVKENEQDVLFSHLSLNRLIQETQSPELLYALLYFPNYKFLQKGKKWVTLRELIALSPYIDNLTIKKLMRFRDPTIPFYLASNSATPLNILKQFVGTYHEVEIDEALASNSAIDDTIFIELLSQRGNVRDILLTYQPINSKRFELIKAMQIDEKSYEYLGYNLLIEKDVLQRLVKRNNVCLIKSLSCNPSLTSDMLDTIYKKKNSLYYPFLASNPSASQDLLESIYNISNNNQILLCALASNPSTPLYILQELFERDIFEINEALASNESLPLEFLNIFKVDTRLRNALSKNKSFITNTTHTIGM</sequence>
<name>A0A1W1BYC5_9ZZZZ</name>
<reference evidence="1" key="1">
    <citation type="submission" date="2016-10" db="EMBL/GenBank/DDBJ databases">
        <authorList>
            <person name="de Groot N.N."/>
        </authorList>
    </citation>
    <scope>NUCLEOTIDE SEQUENCE</scope>
</reference>
<dbReference type="EMBL" id="FPHG01000037">
    <property type="protein sequence ID" value="SFV58598.1"/>
    <property type="molecule type" value="Genomic_DNA"/>
</dbReference>
<proteinExistence type="predicted"/>